<feature type="transmembrane region" description="Helical" evidence="4">
    <location>
        <begin position="154"/>
        <end position="175"/>
    </location>
</feature>
<keyword evidence="7" id="KW-1185">Reference proteome</keyword>
<dbReference type="InterPro" id="IPR020846">
    <property type="entry name" value="MFS_dom"/>
</dbReference>
<feature type="domain" description="Major facilitator superfamily (MFS) profile" evidence="5">
    <location>
        <begin position="25"/>
        <end position="408"/>
    </location>
</feature>
<feature type="transmembrane region" description="Helical" evidence="4">
    <location>
        <begin position="294"/>
        <end position="312"/>
    </location>
</feature>
<organism evidence="6 7">
    <name type="scientific">Tardiphaga alba</name>
    <dbReference type="NCBI Taxonomy" id="340268"/>
    <lineage>
        <taxon>Bacteria</taxon>
        <taxon>Pseudomonadati</taxon>
        <taxon>Pseudomonadota</taxon>
        <taxon>Alphaproteobacteria</taxon>
        <taxon>Hyphomicrobiales</taxon>
        <taxon>Nitrobacteraceae</taxon>
        <taxon>Tardiphaga</taxon>
    </lineage>
</organism>
<protein>
    <submittedName>
        <fullName evidence="6">MFS transporter</fullName>
    </submittedName>
</protein>
<accession>A0ABX8A9R5</accession>
<dbReference type="Gene3D" id="1.20.1250.20">
    <property type="entry name" value="MFS general substrate transporter like domains"/>
    <property type="match status" value="1"/>
</dbReference>
<feature type="transmembrane region" description="Helical" evidence="4">
    <location>
        <begin position="318"/>
        <end position="340"/>
    </location>
</feature>
<sequence>MQAHDVGDAAAVDERSLRYEGWRIVAVVFLLQITIFGFGLYGQGIYIAQLHRLNGWPVSVIGAGSTLCLVLGNILSMFVSELLRWIGPRALVLTGIAALAVSLALLATADSILQLYVGFIVFPLAWVGLGTISAAAIVGAWFDRKRGLAISLTFTGASVSGILLTPGLVLLIEAFGFRQALVMAAVVAAIVLAPIVVAVIRFPPASENAATDDVSASATITRATLLRDEGFWSITAPMSMALVVQVGFIVHQVSIMTPLIGFQSAGGAVSVTTAMALTGRIALSFIADRIRPRWAAAVSIVSQAVALSVIASSTNLDALLVACAVFGFSIGNLVTLPVLITQREFVPRDFGVALGLVMGIAGIVNSFGPVAMGLLRDLTGGYATPILIGVAVQSVAAMAVLVGHRRPGDA</sequence>
<evidence type="ECO:0000256" key="2">
    <source>
        <dbReference type="ARBA" id="ARBA00022989"/>
    </source>
</evidence>
<keyword evidence="3 4" id="KW-0472">Membrane</keyword>
<dbReference type="EMBL" id="CP036498">
    <property type="protein sequence ID" value="QUS40486.1"/>
    <property type="molecule type" value="Genomic_DNA"/>
</dbReference>
<dbReference type="InterPro" id="IPR036259">
    <property type="entry name" value="MFS_trans_sf"/>
</dbReference>
<keyword evidence="2 4" id="KW-1133">Transmembrane helix</keyword>
<evidence type="ECO:0000256" key="3">
    <source>
        <dbReference type="ARBA" id="ARBA00023136"/>
    </source>
</evidence>
<gene>
    <name evidence="6" type="ORF">RPMA_17840</name>
</gene>
<feature type="transmembrane region" description="Helical" evidence="4">
    <location>
        <begin position="381"/>
        <end position="402"/>
    </location>
</feature>
<feature type="transmembrane region" description="Helical" evidence="4">
    <location>
        <begin position="115"/>
        <end position="142"/>
    </location>
</feature>
<feature type="transmembrane region" description="Helical" evidence="4">
    <location>
        <begin position="58"/>
        <end position="78"/>
    </location>
</feature>
<dbReference type="PANTHER" id="PTHR11360:SF290">
    <property type="entry name" value="MONOCARBOXYLATE MFS PERMEASE"/>
    <property type="match status" value="1"/>
</dbReference>
<dbReference type="PANTHER" id="PTHR11360">
    <property type="entry name" value="MONOCARBOXYLATE TRANSPORTER"/>
    <property type="match status" value="1"/>
</dbReference>
<feature type="transmembrane region" description="Helical" evidence="4">
    <location>
        <begin position="352"/>
        <end position="375"/>
    </location>
</feature>
<proteinExistence type="predicted"/>
<evidence type="ECO:0000313" key="7">
    <source>
        <dbReference type="Proteomes" id="UP000682843"/>
    </source>
</evidence>
<feature type="transmembrane region" description="Helical" evidence="4">
    <location>
        <begin position="265"/>
        <end position="287"/>
    </location>
</feature>
<evidence type="ECO:0000256" key="4">
    <source>
        <dbReference type="SAM" id="Phobius"/>
    </source>
</evidence>
<dbReference type="InterPro" id="IPR011701">
    <property type="entry name" value="MFS"/>
</dbReference>
<feature type="transmembrane region" description="Helical" evidence="4">
    <location>
        <begin position="181"/>
        <end position="200"/>
    </location>
</feature>
<dbReference type="Proteomes" id="UP000682843">
    <property type="component" value="Chromosome"/>
</dbReference>
<feature type="transmembrane region" description="Helical" evidence="4">
    <location>
        <begin position="90"/>
        <end position="109"/>
    </location>
</feature>
<feature type="transmembrane region" description="Helical" evidence="4">
    <location>
        <begin position="231"/>
        <end position="253"/>
    </location>
</feature>
<dbReference type="RefSeq" id="WP_211909070.1">
    <property type="nucleotide sequence ID" value="NZ_CP036498.1"/>
</dbReference>
<evidence type="ECO:0000313" key="6">
    <source>
        <dbReference type="EMBL" id="QUS40486.1"/>
    </source>
</evidence>
<dbReference type="Pfam" id="PF07690">
    <property type="entry name" value="MFS_1"/>
    <property type="match status" value="1"/>
</dbReference>
<dbReference type="InterPro" id="IPR050327">
    <property type="entry name" value="Proton-linked_MCT"/>
</dbReference>
<evidence type="ECO:0000259" key="5">
    <source>
        <dbReference type="PROSITE" id="PS50850"/>
    </source>
</evidence>
<dbReference type="PROSITE" id="PS50850">
    <property type="entry name" value="MFS"/>
    <property type="match status" value="1"/>
</dbReference>
<evidence type="ECO:0000256" key="1">
    <source>
        <dbReference type="ARBA" id="ARBA00022692"/>
    </source>
</evidence>
<keyword evidence="1 4" id="KW-0812">Transmembrane</keyword>
<reference evidence="6 7" key="1">
    <citation type="submission" date="2019-02" db="EMBL/GenBank/DDBJ databases">
        <title>Emended description of the genus Rhodopseudomonas and description of Rhodopseudomonas albus sp. nov., a non-phototrophic, heavy-metal-tolerant bacterium isolated from garden soil.</title>
        <authorList>
            <person name="Bao Z."/>
            <person name="Cao W.W."/>
            <person name="Sato Y."/>
            <person name="Nishizawa T."/>
            <person name="Zhao J."/>
            <person name="Guo Y."/>
            <person name="Ohta H."/>
        </authorList>
    </citation>
    <scope>NUCLEOTIDE SEQUENCE [LARGE SCALE GENOMIC DNA]</scope>
    <source>
        <strain evidence="6 7">SK50-23</strain>
    </source>
</reference>
<name>A0ABX8A9R5_9BRAD</name>
<dbReference type="SUPFAM" id="SSF103473">
    <property type="entry name" value="MFS general substrate transporter"/>
    <property type="match status" value="1"/>
</dbReference>
<feature type="transmembrane region" description="Helical" evidence="4">
    <location>
        <begin position="24"/>
        <end position="46"/>
    </location>
</feature>